<sequence>MPFLEEHHEILQFIWDKVNPGNVISGGRTNRALALNSNETIYTLQKKTINGKAVYILNFERGGPPAKLTDLQCKVYATITKNIHDVAHSTYSYGTKELSGCHVHFTAEEDVYEKEEFYEVKILHEEKYPDHELSPKIAYHAAVQCMHRKSKKLLVGFYNDTHVFLKLYMYQKLVEIADQRQPPFNLNIAEAMFSRNLREIINFVKKDGDRIMGKTVFIKKLITDKRKLQFVIQK</sequence>
<accession>A0AC34FMG1</accession>
<proteinExistence type="predicted"/>
<evidence type="ECO:0000313" key="1">
    <source>
        <dbReference type="Proteomes" id="UP000887579"/>
    </source>
</evidence>
<reference evidence="2" key="1">
    <citation type="submission" date="2022-11" db="UniProtKB">
        <authorList>
            <consortium name="WormBaseParasite"/>
        </authorList>
    </citation>
    <scope>IDENTIFICATION</scope>
</reference>
<dbReference type="Proteomes" id="UP000887579">
    <property type="component" value="Unplaced"/>
</dbReference>
<organism evidence="1 2">
    <name type="scientific">Panagrolaimus sp. ES5</name>
    <dbReference type="NCBI Taxonomy" id="591445"/>
    <lineage>
        <taxon>Eukaryota</taxon>
        <taxon>Metazoa</taxon>
        <taxon>Ecdysozoa</taxon>
        <taxon>Nematoda</taxon>
        <taxon>Chromadorea</taxon>
        <taxon>Rhabditida</taxon>
        <taxon>Tylenchina</taxon>
        <taxon>Panagrolaimomorpha</taxon>
        <taxon>Panagrolaimoidea</taxon>
        <taxon>Panagrolaimidae</taxon>
        <taxon>Panagrolaimus</taxon>
    </lineage>
</organism>
<evidence type="ECO:0000313" key="2">
    <source>
        <dbReference type="WBParaSite" id="ES5_v2.g18573.t1"/>
    </source>
</evidence>
<dbReference type="WBParaSite" id="ES5_v2.g18573.t1">
    <property type="protein sequence ID" value="ES5_v2.g18573.t1"/>
    <property type="gene ID" value="ES5_v2.g18573"/>
</dbReference>
<name>A0AC34FMG1_9BILA</name>
<protein>
    <submittedName>
        <fullName evidence="2">Uncharacterized protein</fullName>
    </submittedName>
</protein>